<keyword evidence="1" id="KW-0808">Transferase</keyword>
<dbReference type="EMBL" id="CACSLK010020742">
    <property type="protein sequence ID" value="CAA0821475.1"/>
    <property type="molecule type" value="Genomic_DNA"/>
</dbReference>
<dbReference type="FunFam" id="3.30.70.270:FF:000020">
    <property type="entry name" value="Transposon Tf2-6 polyprotein-like Protein"/>
    <property type="match status" value="1"/>
</dbReference>
<evidence type="ECO:0000256" key="6">
    <source>
        <dbReference type="ARBA" id="ARBA00022918"/>
    </source>
</evidence>
<organism evidence="9 10">
    <name type="scientific">Striga hermonthica</name>
    <name type="common">Purple witchweed</name>
    <name type="synonym">Buchnera hermonthica</name>
    <dbReference type="NCBI Taxonomy" id="68872"/>
    <lineage>
        <taxon>Eukaryota</taxon>
        <taxon>Viridiplantae</taxon>
        <taxon>Streptophyta</taxon>
        <taxon>Embryophyta</taxon>
        <taxon>Tracheophyta</taxon>
        <taxon>Spermatophyta</taxon>
        <taxon>Magnoliopsida</taxon>
        <taxon>eudicotyledons</taxon>
        <taxon>Gunneridae</taxon>
        <taxon>Pentapetalae</taxon>
        <taxon>asterids</taxon>
        <taxon>lamiids</taxon>
        <taxon>Lamiales</taxon>
        <taxon>Orobanchaceae</taxon>
        <taxon>Buchnereae</taxon>
        <taxon>Striga</taxon>
    </lineage>
</organism>
<dbReference type="GO" id="GO:0016787">
    <property type="term" value="F:hydrolase activity"/>
    <property type="evidence" value="ECO:0007669"/>
    <property type="project" value="UniProtKB-KW"/>
</dbReference>
<evidence type="ECO:0000259" key="7">
    <source>
        <dbReference type="Pfam" id="PF17917"/>
    </source>
</evidence>
<evidence type="ECO:0000313" key="9">
    <source>
        <dbReference type="EMBL" id="CAA0821475.1"/>
    </source>
</evidence>
<dbReference type="Gene3D" id="3.30.70.270">
    <property type="match status" value="1"/>
</dbReference>
<keyword evidence="2" id="KW-0548">Nucleotidyltransferase</keyword>
<dbReference type="Pfam" id="PF17917">
    <property type="entry name" value="RT_RNaseH"/>
    <property type="match status" value="1"/>
</dbReference>
<dbReference type="PANTHER" id="PTHR37984">
    <property type="entry name" value="PROTEIN CBG26694"/>
    <property type="match status" value="1"/>
</dbReference>
<sequence>VDPSKVSAVQNWSTPRSPSEVRSFLGLAGYYRRFIEGFFKIALPLSQLTRKSVRFEWTDRCESSFEKLKRRLTLAPVLTIPDPSRSFTIFSDASRQGLGCVLMQDGQVVAYASRQLKPHEQNYPTHDLELAAVVHALKILRHYLYGSHCEIFTDRKSLQYIFTQKELNMRQHRWLELVKDYDCSIQYHPGKANVVADALSRKVRGDLTYVITQQSPLIQEFARMQLQAIDALPMAVSGITSASVSARQLQPTLRERIRREQASDEFIRVMEAKVRTGGVEAHPGSTKMYHDLKGSFWWRGMKKDVAEFVGRCFTCQQVKAEHQSPIGLLQPLPIPRWKWEEVTMDFVTGLPRS</sequence>
<dbReference type="OrthoDB" id="1739568at2759"/>
<dbReference type="InterPro" id="IPR050951">
    <property type="entry name" value="Retrovirus_Pol_polyprotein"/>
</dbReference>
<dbReference type="Proteomes" id="UP001153555">
    <property type="component" value="Unassembled WGS sequence"/>
</dbReference>
<dbReference type="AlphaFoldDB" id="A0A9N7N3R6"/>
<dbReference type="Gene3D" id="1.10.340.70">
    <property type="match status" value="1"/>
</dbReference>
<dbReference type="GO" id="GO:0003964">
    <property type="term" value="F:RNA-directed DNA polymerase activity"/>
    <property type="evidence" value="ECO:0007669"/>
    <property type="project" value="UniProtKB-KW"/>
</dbReference>
<dbReference type="GO" id="GO:0003676">
    <property type="term" value="F:nucleic acid binding"/>
    <property type="evidence" value="ECO:0007669"/>
    <property type="project" value="InterPro"/>
</dbReference>
<dbReference type="InterPro" id="IPR041588">
    <property type="entry name" value="Integrase_H2C2"/>
</dbReference>
<feature type="non-terminal residue" evidence="9">
    <location>
        <position position="1"/>
    </location>
</feature>
<gene>
    <name evidence="9" type="ORF">SHERM_19477</name>
</gene>
<evidence type="ECO:0000259" key="8">
    <source>
        <dbReference type="Pfam" id="PF17921"/>
    </source>
</evidence>
<proteinExistence type="predicted"/>
<evidence type="ECO:0000256" key="3">
    <source>
        <dbReference type="ARBA" id="ARBA00022722"/>
    </source>
</evidence>
<dbReference type="Gene3D" id="3.30.420.10">
    <property type="entry name" value="Ribonuclease H-like superfamily/Ribonuclease H"/>
    <property type="match status" value="1"/>
</dbReference>
<dbReference type="InterPro" id="IPR041373">
    <property type="entry name" value="RT_RNaseH"/>
</dbReference>
<evidence type="ECO:0000256" key="2">
    <source>
        <dbReference type="ARBA" id="ARBA00022695"/>
    </source>
</evidence>
<dbReference type="CDD" id="cd09274">
    <property type="entry name" value="RNase_HI_RT_Ty3"/>
    <property type="match status" value="1"/>
</dbReference>
<evidence type="ECO:0000256" key="1">
    <source>
        <dbReference type="ARBA" id="ARBA00022679"/>
    </source>
</evidence>
<dbReference type="FunFam" id="3.10.20.370:FF:000001">
    <property type="entry name" value="Retrovirus-related Pol polyprotein from transposon 17.6-like protein"/>
    <property type="match status" value="1"/>
</dbReference>
<keyword evidence="5" id="KW-0378">Hydrolase</keyword>
<reference evidence="9" key="1">
    <citation type="submission" date="2019-12" db="EMBL/GenBank/DDBJ databases">
        <authorList>
            <person name="Scholes J."/>
        </authorList>
    </citation>
    <scope>NUCLEOTIDE SEQUENCE</scope>
</reference>
<keyword evidence="10" id="KW-1185">Reference proteome</keyword>
<dbReference type="PANTHER" id="PTHR37984:SF5">
    <property type="entry name" value="PROTEIN NYNRIN-LIKE"/>
    <property type="match status" value="1"/>
</dbReference>
<evidence type="ECO:0000256" key="4">
    <source>
        <dbReference type="ARBA" id="ARBA00022759"/>
    </source>
</evidence>
<evidence type="ECO:0000256" key="5">
    <source>
        <dbReference type="ARBA" id="ARBA00022801"/>
    </source>
</evidence>
<feature type="non-terminal residue" evidence="9">
    <location>
        <position position="353"/>
    </location>
</feature>
<protein>
    <submittedName>
        <fullName evidence="9">Uncharacterized mitochondrial protein AtMg00860</fullName>
    </submittedName>
</protein>
<dbReference type="GO" id="GO:0004519">
    <property type="term" value="F:endonuclease activity"/>
    <property type="evidence" value="ECO:0007669"/>
    <property type="project" value="UniProtKB-KW"/>
</dbReference>
<feature type="domain" description="Integrase zinc-binding" evidence="8">
    <location>
        <begin position="281"/>
        <end position="320"/>
    </location>
</feature>
<feature type="domain" description="Reverse transcriptase RNase H-like" evidence="7">
    <location>
        <begin position="82"/>
        <end position="181"/>
    </location>
</feature>
<dbReference type="Pfam" id="PF17921">
    <property type="entry name" value="Integrase_H2C2"/>
    <property type="match status" value="1"/>
</dbReference>
<dbReference type="InterPro" id="IPR043128">
    <property type="entry name" value="Rev_trsase/Diguanyl_cyclase"/>
</dbReference>
<dbReference type="InterPro" id="IPR036397">
    <property type="entry name" value="RNaseH_sf"/>
</dbReference>
<name>A0A9N7N3R6_STRHE</name>
<evidence type="ECO:0000313" key="10">
    <source>
        <dbReference type="Proteomes" id="UP001153555"/>
    </source>
</evidence>
<keyword evidence="3" id="KW-0540">Nuclease</keyword>
<keyword evidence="4" id="KW-0255">Endonuclease</keyword>
<dbReference type="SUPFAM" id="SSF56672">
    <property type="entry name" value="DNA/RNA polymerases"/>
    <property type="match status" value="1"/>
</dbReference>
<keyword evidence="6" id="KW-0695">RNA-directed DNA polymerase</keyword>
<comment type="caution">
    <text evidence="9">The sequence shown here is derived from an EMBL/GenBank/DDBJ whole genome shotgun (WGS) entry which is preliminary data.</text>
</comment>
<accession>A0A9N7N3R6</accession>
<dbReference type="InterPro" id="IPR043502">
    <property type="entry name" value="DNA/RNA_pol_sf"/>
</dbReference>